<feature type="transmembrane region" description="Helical" evidence="1">
    <location>
        <begin position="162"/>
        <end position="180"/>
    </location>
</feature>
<sequence length="215" mass="24213">MPVTSFFTIGSLSVPSSWIALMVAFVVAYSAVRFRYGKKQAEMIGDAFFYLVIVWKLSIVLTDFNSVLRSPLAIVYFHGGAVGFYLGLLFIAGKTLWDMKKGRLDANGFRALFTGAVLVQVVYQVIMVLLNEGEMIAQVVTVVVFGLFAVFFWMNSGKEDNWPVQLALVFMAVHVFVAAVQPDEFIQTPLITTVVMGLFFVIVFMRKLDWRDIYE</sequence>
<keyword evidence="1" id="KW-0812">Transmembrane</keyword>
<proteinExistence type="predicted"/>
<evidence type="ECO:0008006" key="4">
    <source>
        <dbReference type="Google" id="ProtNLM"/>
    </source>
</evidence>
<protein>
    <recommendedName>
        <fullName evidence="4">Diacylglyceryl transferase</fullName>
    </recommendedName>
</protein>
<keyword evidence="1" id="KW-1133">Transmembrane helix</keyword>
<evidence type="ECO:0000313" key="2">
    <source>
        <dbReference type="EMBL" id="MET3655833.1"/>
    </source>
</evidence>
<dbReference type="RefSeq" id="WP_354312334.1">
    <property type="nucleotide sequence ID" value="NZ_JBEPME010000001.1"/>
</dbReference>
<feature type="transmembrane region" description="Helical" evidence="1">
    <location>
        <begin position="73"/>
        <end position="97"/>
    </location>
</feature>
<gene>
    <name evidence="2" type="ORF">ABIC55_000917</name>
</gene>
<organism evidence="2 3">
    <name type="scientific">Sporosarcina psychrophila</name>
    <name type="common">Bacillus psychrophilus</name>
    <dbReference type="NCBI Taxonomy" id="1476"/>
    <lineage>
        <taxon>Bacteria</taxon>
        <taxon>Bacillati</taxon>
        <taxon>Bacillota</taxon>
        <taxon>Bacilli</taxon>
        <taxon>Bacillales</taxon>
        <taxon>Caryophanaceae</taxon>
        <taxon>Sporosarcina</taxon>
    </lineage>
</organism>
<accession>A0ABV2K728</accession>
<feature type="transmembrane region" description="Helical" evidence="1">
    <location>
        <begin position="109"/>
        <end position="130"/>
    </location>
</feature>
<keyword evidence="1" id="KW-0472">Membrane</keyword>
<feature type="transmembrane region" description="Helical" evidence="1">
    <location>
        <begin position="6"/>
        <end position="32"/>
    </location>
</feature>
<evidence type="ECO:0000313" key="3">
    <source>
        <dbReference type="Proteomes" id="UP001549104"/>
    </source>
</evidence>
<feature type="transmembrane region" description="Helical" evidence="1">
    <location>
        <begin position="44"/>
        <end position="61"/>
    </location>
</feature>
<dbReference type="Proteomes" id="UP001549104">
    <property type="component" value="Unassembled WGS sequence"/>
</dbReference>
<feature type="transmembrane region" description="Helical" evidence="1">
    <location>
        <begin position="186"/>
        <end position="205"/>
    </location>
</feature>
<dbReference type="EMBL" id="JBEPME010000001">
    <property type="protein sequence ID" value="MET3655833.1"/>
    <property type="molecule type" value="Genomic_DNA"/>
</dbReference>
<keyword evidence="3" id="KW-1185">Reference proteome</keyword>
<name>A0ABV2K728_SPOPS</name>
<comment type="caution">
    <text evidence="2">The sequence shown here is derived from an EMBL/GenBank/DDBJ whole genome shotgun (WGS) entry which is preliminary data.</text>
</comment>
<reference evidence="2 3" key="1">
    <citation type="submission" date="2024-06" db="EMBL/GenBank/DDBJ databases">
        <title>Sorghum-associated microbial communities from plants grown in Nebraska, USA.</title>
        <authorList>
            <person name="Schachtman D."/>
        </authorList>
    </citation>
    <scope>NUCLEOTIDE SEQUENCE [LARGE SCALE GENOMIC DNA]</scope>
    <source>
        <strain evidence="2 3">1288</strain>
    </source>
</reference>
<evidence type="ECO:0000256" key="1">
    <source>
        <dbReference type="SAM" id="Phobius"/>
    </source>
</evidence>
<feature type="transmembrane region" description="Helical" evidence="1">
    <location>
        <begin position="136"/>
        <end position="155"/>
    </location>
</feature>